<feature type="transmembrane region" description="Helical" evidence="2">
    <location>
        <begin position="142"/>
        <end position="161"/>
    </location>
</feature>
<feature type="signal peptide" evidence="3">
    <location>
        <begin position="1"/>
        <end position="20"/>
    </location>
</feature>
<evidence type="ECO:0000256" key="1">
    <source>
        <dbReference type="SAM" id="Coils"/>
    </source>
</evidence>
<reference evidence="4 5" key="1">
    <citation type="submission" date="2019-04" db="EMBL/GenBank/DDBJ databases">
        <title>Pedobacter sp. RP-3-22 sp. nov., isolated from Arctic soil.</title>
        <authorList>
            <person name="Dahal R.H."/>
            <person name="Kim D.-U."/>
        </authorList>
    </citation>
    <scope>NUCLEOTIDE SEQUENCE [LARGE SCALE GENOMIC DNA]</scope>
    <source>
        <strain evidence="4 5">RP-3-22</strain>
    </source>
</reference>
<evidence type="ECO:0000313" key="5">
    <source>
        <dbReference type="Proteomes" id="UP000309488"/>
    </source>
</evidence>
<dbReference type="AlphaFoldDB" id="A0A4U1CT22"/>
<keyword evidence="2" id="KW-0472">Membrane</keyword>
<proteinExistence type="predicted"/>
<evidence type="ECO:0008006" key="6">
    <source>
        <dbReference type="Google" id="ProtNLM"/>
    </source>
</evidence>
<organism evidence="4 5">
    <name type="scientific">Pedobacter polaris</name>
    <dbReference type="NCBI Taxonomy" id="2571273"/>
    <lineage>
        <taxon>Bacteria</taxon>
        <taxon>Pseudomonadati</taxon>
        <taxon>Bacteroidota</taxon>
        <taxon>Sphingobacteriia</taxon>
        <taxon>Sphingobacteriales</taxon>
        <taxon>Sphingobacteriaceae</taxon>
        <taxon>Pedobacter</taxon>
    </lineage>
</organism>
<evidence type="ECO:0000313" key="4">
    <source>
        <dbReference type="EMBL" id="TKC10933.1"/>
    </source>
</evidence>
<dbReference type="Proteomes" id="UP000309488">
    <property type="component" value="Unassembled WGS sequence"/>
</dbReference>
<feature type="coiled-coil region" evidence="1">
    <location>
        <begin position="105"/>
        <end position="142"/>
    </location>
</feature>
<keyword evidence="3" id="KW-0732">Signal</keyword>
<sequence length="176" mass="20333">MNKTIFLLLLFPFLLTNIYAQDTSAYEIQRAKINALLAERSAKFGQYDESLNARTGIFGFQTKRDIKNSNEILRQIAINDNEIFTQLKVLMDYKDLQAEQIKTAANSNSESIQNYRKTIKDLQEQNQILADNQDKKDNAKDLAYLLMFIFLIGCAVLGYFLNLKNKQIKQYEKTAV</sequence>
<protein>
    <recommendedName>
        <fullName evidence="6">tRNA (Guanine-N1)-methyltransferase</fullName>
    </recommendedName>
</protein>
<gene>
    <name evidence="4" type="ORF">FA048_09025</name>
</gene>
<keyword evidence="1" id="KW-0175">Coiled coil</keyword>
<keyword evidence="2" id="KW-0812">Transmembrane</keyword>
<dbReference type="EMBL" id="SWBR01000002">
    <property type="protein sequence ID" value="TKC10933.1"/>
    <property type="molecule type" value="Genomic_DNA"/>
</dbReference>
<evidence type="ECO:0000256" key="2">
    <source>
        <dbReference type="SAM" id="Phobius"/>
    </source>
</evidence>
<accession>A0A4U1CT22</accession>
<keyword evidence="5" id="KW-1185">Reference proteome</keyword>
<feature type="chain" id="PRO_5020552598" description="tRNA (Guanine-N1)-methyltransferase" evidence="3">
    <location>
        <begin position="21"/>
        <end position="176"/>
    </location>
</feature>
<dbReference type="OrthoDB" id="713774at2"/>
<name>A0A4U1CT22_9SPHI</name>
<evidence type="ECO:0000256" key="3">
    <source>
        <dbReference type="SAM" id="SignalP"/>
    </source>
</evidence>
<comment type="caution">
    <text evidence="4">The sequence shown here is derived from an EMBL/GenBank/DDBJ whole genome shotgun (WGS) entry which is preliminary data.</text>
</comment>
<keyword evidence="2" id="KW-1133">Transmembrane helix</keyword>